<dbReference type="InterPro" id="IPR025234">
    <property type="entry name" value="YjzH-like"/>
</dbReference>
<sequence length="59" mass="6874">MSSRWIYEVVELSPNMLGPSMAERLREELDRLGRDGWELVSANQVNPFDQVRLILKKEA</sequence>
<dbReference type="RefSeq" id="WP_332615286.1">
    <property type="nucleotide sequence ID" value="NZ_JAXGFP010000002.1"/>
</dbReference>
<dbReference type="Pfam" id="PF13783">
    <property type="entry name" value="DUF4177"/>
    <property type="match status" value="1"/>
</dbReference>
<comment type="caution">
    <text evidence="1">The sequence shown here is derived from an EMBL/GenBank/DDBJ whole genome shotgun (WGS) entry which is preliminary data.</text>
</comment>
<evidence type="ECO:0000313" key="1">
    <source>
        <dbReference type="EMBL" id="MEG3183375.1"/>
    </source>
</evidence>
<keyword evidence="2" id="KW-1185">Reference proteome</keyword>
<dbReference type="EMBL" id="JAXGFP010000002">
    <property type="protein sequence ID" value="MEG3183375.1"/>
    <property type="molecule type" value="Genomic_DNA"/>
</dbReference>
<reference evidence="1 2" key="1">
    <citation type="journal article" date="2016" name="Int. J. Syst. Evol. Microbiol.">
        <title>Lysobacter erysipheiresistens sp. nov., an antagonist of powdery mildew, isolated from tobacco-cultivated soil.</title>
        <authorList>
            <person name="Xie B."/>
            <person name="Li T."/>
            <person name="Lin X."/>
            <person name="Wang C.J."/>
            <person name="Chen Y.J."/>
            <person name="Liu W.J."/>
            <person name="Zhao Z.W."/>
        </authorList>
    </citation>
    <scope>NUCLEOTIDE SEQUENCE [LARGE SCALE GENOMIC DNA]</scope>
    <source>
        <strain evidence="1 2">RS-LYSO-3</strain>
    </source>
</reference>
<evidence type="ECO:0000313" key="2">
    <source>
        <dbReference type="Proteomes" id="UP001355056"/>
    </source>
</evidence>
<gene>
    <name evidence="1" type="ORF">SNE34_05070</name>
</gene>
<protein>
    <submittedName>
        <fullName evidence="1">DUF4177 domain-containing protein</fullName>
    </submittedName>
</protein>
<organism evidence="1 2">
    <name type="scientific">Novilysobacter erysipheiresistens</name>
    <dbReference type="NCBI Taxonomy" id="1749332"/>
    <lineage>
        <taxon>Bacteria</taxon>
        <taxon>Pseudomonadati</taxon>
        <taxon>Pseudomonadota</taxon>
        <taxon>Gammaproteobacteria</taxon>
        <taxon>Lysobacterales</taxon>
        <taxon>Lysobacteraceae</taxon>
        <taxon>Novilysobacter</taxon>
    </lineage>
</organism>
<proteinExistence type="predicted"/>
<name>A0ABU7YWS5_9GAMM</name>
<dbReference type="Proteomes" id="UP001355056">
    <property type="component" value="Unassembled WGS sequence"/>
</dbReference>
<accession>A0ABU7YWS5</accession>